<organism evidence="6 7">
    <name type="scientific">Gordonia soli NBRC 108243</name>
    <dbReference type="NCBI Taxonomy" id="1223545"/>
    <lineage>
        <taxon>Bacteria</taxon>
        <taxon>Bacillati</taxon>
        <taxon>Actinomycetota</taxon>
        <taxon>Actinomycetes</taxon>
        <taxon>Mycobacteriales</taxon>
        <taxon>Gordoniaceae</taxon>
        <taxon>Gordonia</taxon>
    </lineage>
</organism>
<dbReference type="Gene3D" id="3.60.21.10">
    <property type="match status" value="1"/>
</dbReference>
<dbReference type="PANTHER" id="PTHR42988:SF2">
    <property type="entry name" value="CYCLIC NUCLEOTIDE PHOSPHODIESTERASE CBUA0032-RELATED"/>
    <property type="match status" value="1"/>
</dbReference>
<keyword evidence="3" id="KW-0408">Iron</keyword>
<keyword evidence="7" id="KW-1185">Reference proteome</keyword>
<dbReference type="AlphaFoldDB" id="M0QJ69"/>
<evidence type="ECO:0000313" key="7">
    <source>
        <dbReference type="Proteomes" id="UP000011666"/>
    </source>
</evidence>
<proteinExistence type="inferred from homology"/>
<evidence type="ECO:0000313" key="6">
    <source>
        <dbReference type="EMBL" id="GAC68675.1"/>
    </source>
</evidence>
<dbReference type="STRING" id="1223545.GS4_17_00610"/>
<evidence type="ECO:0000259" key="5">
    <source>
        <dbReference type="Pfam" id="PF00149"/>
    </source>
</evidence>
<comment type="similarity">
    <text evidence="4">Belongs to the cyclic nucleotide phosphodiesterase class-III family.</text>
</comment>
<evidence type="ECO:0000256" key="1">
    <source>
        <dbReference type="ARBA" id="ARBA00022723"/>
    </source>
</evidence>
<reference evidence="6 7" key="1">
    <citation type="submission" date="2013-01" db="EMBL/GenBank/DDBJ databases">
        <title>Whole genome shotgun sequence of Gordonia soli NBRC 108243.</title>
        <authorList>
            <person name="Isaki-Nakamura S."/>
            <person name="Hosoyama A."/>
            <person name="Tsuchikane K."/>
            <person name="Ando Y."/>
            <person name="Baba S."/>
            <person name="Ohji S."/>
            <person name="Hamada M."/>
            <person name="Tamura T."/>
            <person name="Yamazoe A."/>
            <person name="Yamazaki S."/>
            <person name="Fujita N."/>
        </authorList>
    </citation>
    <scope>NUCLEOTIDE SEQUENCE [LARGE SCALE GENOMIC DNA]</scope>
    <source>
        <strain evidence="6 7">NBRC 108243</strain>
    </source>
</reference>
<evidence type="ECO:0000256" key="4">
    <source>
        <dbReference type="ARBA" id="ARBA00025742"/>
    </source>
</evidence>
<dbReference type="SUPFAM" id="SSF56300">
    <property type="entry name" value="Metallo-dependent phosphatases"/>
    <property type="match status" value="1"/>
</dbReference>
<dbReference type="OrthoDB" id="5241795at2"/>
<keyword evidence="2" id="KW-0378">Hydrolase</keyword>
<dbReference type="GO" id="GO:0046872">
    <property type="term" value="F:metal ion binding"/>
    <property type="evidence" value="ECO:0007669"/>
    <property type="project" value="UniProtKB-KW"/>
</dbReference>
<accession>M0QJ69</accession>
<dbReference type="Proteomes" id="UP000011666">
    <property type="component" value="Unassembled WGS sequence"/>
</dbReference>
<dbReference type="InterPro" id="IPR029052">
    <property type="entry name" value="Metallo-depent_PP-like"/>
</dbReference>
<dbReference type="EMBL" id="BANX01000017">
    <property type="protein sequence ID" value="GAC68675.1"/>
    <property type="molecule type" value="Genomic_DNA"/>
</dbReference>
<protein>
    <submittedName>
        <fullName evidence="6">Putative 3',5'-cyclic-nucleotide phosphodiesterase</fullName>
    </submittedName>
</protein>
<sequence length="291" mass="30888">MTGSPQGPAHTVIQLTDTHLSGGGQFVRESADTTGNLRLTLDHLEASGRSVDAIIVSGDLADAGELDAYRRLRSMIEPTAQRMGARLCYAMGNHDDRASFRIGLGVGRNGSTDLAAPYDRVDQVGDLRIVTLDSTVPGRHDGAVDEARLAWLHGVLREESPGGSLLVLHHPPVRSPVTTVDHLRLNRPEALTSAIRGSDIRMILCGHAHHTGASALAGIPVWIGPPVSYRTDALPPAGRHRAGVGFGFSRIDLFGESAVATAVDVVGVDDLYSEPEAVVLERLRALTSEGV</sequence>
<dbReference type="InterPro" id="IPR050884">
    <property type="entry name" value="CNP_phosphodiesterase-III"/>
</dbReference>
<dbReference type="eggNOG" id="COG1409">
    <property type="taxonomic scope" value="Bacteria"/>
</dbReference>
<keyword evidence="1" id="KW-0479">Metal-binding</keyword>
<dbReference type="GO" id="GO:0016787">
    <property type="term" value="F:hydrolase activity"/>
    <property type="evidence" value="ECO:0007669"/>
    <property type="project" value="UniProtKB-KW"/>
</dbReference>
<dbReference type="PANTHER" id="PTHR42988">
    <property type="entry name" value="PHOSPHOHYDROLASE"/>
    <property type="match status" value="1"/>
</dbReference>
<evidence type="ECO:0000256" key="2">
    <source>
        <dbReference type="ARBA" id="ARBA00022801"/>
    </source>
</evidence>
<name>M0QJ69_9ACTN</name>
<evidence type="ECO:0000256" key="3">
    <source>
        <dbReference type="ARBA" id="ARBA00023004"/>
    </source>
</evidence>
<dbReference type="Pfam" id="PF00149">
    <property type="entry name" value="Metallophos"/>
    <property type="match status" value="1"/>
</dbReference>
<feature type="domain" description="Calcineurin-like phosphoesterase" evidence="5">
    <location>
        <begin position="11"/>
        <end position="210"/>
    </location>
</feature>
<dbReference type="RefSeq" id="WP_007621014.1">
    <property type="nucleotide sequence ID" value="NZ_BANX01000017.1"/>
</dbReference>
<dbReference type="InterPro" id="IPR004843">
    <property type="entry name" value="Calcineurin-like_PHP"/>
</dbReference>
<comment type="caution">
    <text evidence="6">The sequence shown here is derived from an EMBL/GenBank/DDBJ whole genome shotgun (WGS) entry which is preliminary data.</text>
</comment>
<gene>
    <name evidence="6" type="ORF">GS4_17_00610</name>
</gene>